<reference evidence="1" key="1">
    <citation type="journal article" date="2014" name="Front. Microbiol.">
        <title>High frequency of phylogenetically diverse reductive dehalogenase-homologous genes in deep subseafloor sedimentary metagenomes.</title>
        <authorList>
            <person name="Kawai M."/>
            <person name="Futagami T."/>
            <person name="Toyoda A."/>
            <person name="Takaki Y."/>
            <person name="Nishi S."/>
            <person name="Hori S."/>
            <person name="Arai W."/>
            <person name="Tsubouchi T."/>
            <person name="Morono Y."/>
            <person name="Uchiyama I."/>
            <person name="Ito T."/>
            <person name="Fujiyama A."/>
            <person name="Inagaki F."/>
            <person name="Takami H."/>
        </authorList>
    </citation>
    <scope>NUCLEOTIDE SEQUENCE</scope>
    <source>
        <strain evidence="1">Expedition CK06-06</strain>
    </source>
</reference>
<comment type="caution">
    <text evidence="1">The sequence shown here is derived from an EMBL/GenBank/DDBJ whole genome shotgun (WGS) entry which is preliminary data.</text>
</comment>
<evidence type="ECO:0000313" key="1">
    <source>
        <dbReference type="EMBL" id="GAJ13813.1"/>
    </source>
</evidence>
<dbReference type="InterPro" id="IPR006179">
    <property type="entry name" value="5_nucleotidase/apyrase"/>
</dbReference>
<dbReference type="SUPFAM" id="SSF56300">
    <property type="entry name" value="Metallo-dependent phosphatases"/>
    <property type="match status" value="1"/>
</dbReference>
<dbReference type="PANTHER" id="PTHR11575:SF24">
    <property type="entry name" value="5'-NUCLEOTIDASE"/>
    <property type="match status" value="1"/>
</dbReference>
<dbReference type="Gene3D" id="3.60.21.10">
    <property type="match status" value="1"/>
</dbReference>
<proteinExistence type="predicted"/>
<dbReference type="EMBL" id="BARW01032494">
    <property type="protein sequence ID" value="GAJ13813.1"/>
    <property type="molecule type" value="Genomic_DNA"/>
</dbReference>
<sequence length="233" mass="25961">MNHMGYDALNIADGELRVGLNVFDELKQEARFPFLAANIFFDEKGLPVGKRYLIKEFEGFKVGVVGVASPDCFDEKYLSRTSLVIKDPEEHLRQLLPEIEAKADVIVLLSHLGLAATEDLLGKLSGIDVAIVGHESRSLHSPKFVGKTIVVQGVPKGGSLGVLELRFDRDGFLKGHKGKTTRLTKSIPVDPTVQDLVATYRRERTAARRAAHAKRRKKELMRKNQKFLSMTPE</sequence>
<evidence type="ECO:0008006" key="2">
    <source>
        <dbReference type="Google" id="ProtNLM"/>
    </source>
</evidence>
<dbReference type="PANTHER" id="PTHR11575">
    <property type="entry name" value="5'-NUCLEOTIDASE-RELATED"/>
    <property type="match status" value="1"/>
</dbReference>
<dbReference type="GO" id="GO:0009166">
    <property type="term" value="P:nucleotide catabolic process"/>
    <property type="evidence" value="ECO:0007669"/>
    <property type="project" value="InterPro"/>
</dbReference>
<name>X1U8C6_9ZZZZ</name>
<gene>
    <name evidence="1" type="ORF">S12H4_51419</name>
</gene>
<dbReference type="GO" id="GO:0030288">
    <property type="term" value="C:outer membrane-bounded periplasmic space"/>
    <property type="evidence" value="ECO:0007669"/>
    <property type="project" value="TreeGrafter"/>
</dbReference>
<protein>
    <recommendedName>
        <fullName evidence="2">5'-Nucleotidase C-terminal domain-containing protein</fullName>
    </recommendedName>
</protein>
<dbReference type="PRINTS" id="PR01607">
    <property type="entry name" value="APYRASEFAMLY"/>
</dbReference>
<dbReference type="AlphaFoldDB" id="X1U8C6"/>
<organism evidence="1">
    <name type="scientific">marine sediment metagenome</name>
    <dbReference type="NCBI Taxonomy" id="412755"/>
    <lineage>
        <taxon>unclassified sequences</taxon>
        <taxon>metagenomes</taxon>
        <taxon>ecological metagenomes</taxon>
    </lineage>
</organism>
<feature type="non-terminal residue" evidence="1">
    <location>
        <position position="233"/>
    </location>
</feature>
<dbReference type="InterPro" id="IPR029052">
    <property type="entry name" value="Metallo-depent_PP-like"/>
</dbReference>
<dbReference type="GO" id="GO:0016787">
    <property type="term" value="F:hydrolase activity"/>
    <property type="evidence" value="ECO:0007669"/>
    <property type="project" value="InterPro"/>
</dbReference>
<accession>X1U8C6</accession>